<sequence length="257" mass="27856">MRAIWLSAGAMATVVALLITSGVLWDAFARARPPIETTSRSIPFKLSQLKVIVARGNVNVSIQPGEAGELFLERSLHWSKQKPGVKEDWDEQRRLRIEVSCPGMDQPDAPICQADYTLFVPEETDIEAESANGDLDVSDIFGDVRMTSESGALRVYRTSGKVWARSGSGDVRGIGLTGGEADMETGAGHVDLSFDAAPTKVRAVVRTRGDVVLMVPDLGYDVTANAKRADINVKKEPTSPRKITIQAQNALVMPCCE</sequence>
<protein>
    <submittedName>
        <fullName evidence="2">DUF4097 family beta strand repeat-containing protein</fullName>
    </submittedName>
</protein>
<dbReference type="Pfam" id="PF13349">
    <property type="entry name" value="DUF4097"/>
    <property type="match status" value="1"/>
</dbReference>
<keyword evidence="3" id="KW-1185">Reference proteome</keyword>
<gene>
    <name evidence="2" type="ORF">ACFSJ0_03275</name>
</gene>
<dbReference type="Proteomes" id="UP001597097">
    <property type="component" value="Unassembled WGS sequence"/>
</dbReference>
<reference evidence="3" key="1">
    <citation type="journal article" date="2019" name="Int. J. Syst. Evol. Microbiol.">
        <title>The Global Catalogue of Microorganisms (GCM) 10K type strain sequencing project: providing services to taxonomists for standard genome sequencing and annotation.</title>
        <authorList>
            <consortium name="The Broad Institute Genomics Platform"/>
            <consortium name="The Broad Institute Genome Sequencing Center for Infectious Disease"/>
            <person name="Wu L."/>
            <person name="Ma J."/>
        </authorList>
    </citation>
    <scope>NUCLEOTIDE SEQUENCE [LARGE SCALE GENOMIC DNA]</scope>
    <source>
        <strain evidence="3">CGMCC 1.15399</strain>
    </source>
</reference>
<name>A0ABW4G0L1_9ACTN</name>
<dbReference type="InterPro" id="IPR025164">
    <property type="entry name" value="Toastrack_DUF4097"/>
</dbReference>
<feature type="domain" description="DUF4097" evidence="1">
    <location>
        <begin position="124"/>
        <end position="237"/>
    </location>
</feature>
<comment type="caution">
    <text evidence="2">The sequence shown here is derived from an EMBL/GenBank/DDBJ whole genome shotgun (WGS) entry which is preliminary data.</text>
</comment>
<proteinExistence type="predicted"/>
<evidence type="ECO:0000313" key="3">
    <source>
        <dbReference type="Proteomes" id="UP001597097"/>
    </source>
</evidence>
<dbReference type="RefSeq" id="WP_219533878.1">
    <property type="nucleotide sequence ID" value="NZ_JAHKRM010000019.1"/>
</dbReference>
<organism evidence="2 3">
    <name type="scientific">Nonomuraea guangzhouensis</name>
    <dbReference type="NCBI Taxonomy" id="1291555"/>
    <lineage>
        <taxon>Bacteria</taxon>
        <taxon>Bacillati</taxon>
        <taxon>Actinomycetota</taxon>
        <taxon>Actinomycetes</taxon>
        <taxon>Streptosporangiales</taxon>
        <taxon>Streptosporangiaceae</taxon>
        <taxon>Nonomuraea</taxon>
    </lineage>
</organism>
<accession>A0ABW4G0L1</accession>
<evidence type="ECO:0000313" key="2">
    <source>
        <dbReference type="EMBL" id="MFD1536039.1"/>
    </source>
</evidence>
<dbReference type="EMBL" id="JBHUCM010000005">
    <property type="protein sequence ID" value="MFD1536039.1"/>
    <property type="molecule type" value="Genomic_DNA"/>
</dbReference>
<evidence type="ECO:0000259" key="1">
    <source>
        <dbReference type="Pfam" id="PF13349"/>
    </source>
</evidence>